<evidence type="ECO:0000256" key="1">
    <source>
        <dbReference type="ARBA" id="ARBA00023125"/>
    </source>
</evidence>
<dbReference type="Proteomes" id="UP000789901">
    <property type="component" value="Unassembled WGS sequence"/>
</dbReference>
<keyword evidence="4" id="KW-1185">Reference proteome</keyword>
<reference evidence="3 4" key="1">
    <citation type="submission" date="2021-06" db="EMBL/GenBank/DDBJ databases">
        <authorList>
            <person name="Kallberg Y."/>
            <person name="Tangrot J."/>
            <person name="Rosling A."/>
        </authorList>
    </citation>
    <scope>NUCLEOTIDE SEQUENCE [LARGE SCALE GENOMIC DNA]</scope>
    <source>
        <strain evidence="3 4">120-4 pot B 10/14</strain>
    </source>
</reference>
<dbReference type="PANTHER" id="PTHR19303">
    <property type="entry name" value="TRANSPOSON"/>
    <property type="match status" value="1"/>
</dbReference>
<evidence type="ECO:0000313" key="3">
    <source>
        <dbReference type="EMBL" id="CAG8709973.1"/>
    </source>
</evidence>
<protein>
    <submittedName>
        <fullName evidence="3">32718_t:CDS:1</fullName>
    </submittedName>
</protein>
<dbReference type="SUPFAM" id="SSF46689">
    <property type="entry name" value="Homeodomain-like"/>
    <property type="match status" value="1"/>
</dbReference>
<accession>A0ABN7V082</accession>
<dbReference type="InterPro" id="IPR009057">
    <property type="entry name" value="Homeodomain-like_sf"/>
</dbReference>
<feature type="domain" description="HTH CENPB-type" evidence="2">
    <location>
        <begin position="68"/>
        <end position="140"/>
    </location>
</feature>
<comment type="caution">
    <text evidence="3">The sequence shown here is derived from an EMBL/GenBank/DDBJ whole genome shotgun (WGS) entry which is preliminary data.</text>
</comment>
<gene>
    <name evidence="3" type="ORF">GMARGA_LOCUS12676</name>
</gene>
<dbReference type="Gene3D" id="1.10.10.60">
    <property type="entry name" value="Homeodomain-like"/>
    <property type="match status" value="2"/>
</dbReference>
<dbReference type="PANTHER" id="PTHR19303:SF73">
    <property type="entry name" value="PROTEIN PDC2"/>
    <property type="match status" value="1"/>
</dbReference>
<keyword evidence="1" id="KW-0238">DNA-binding</keyword>
<organism evidence="3 4">
    <name type="scientific">Gigaspora margarita</name>
    <dbReference type="NCBI Taxonomy" id="4874"/>
    <lineage>
        <taxon>Eukaryota</taxon>
        <taxon>Fungi</taxon>
        <taxon>Fungi incertae sedis</taxon>
        <taxon>Mucoromycota</taxon>
        <taxon>Glomeromycotina</taxon>
        <taxon>Glomeromycetes</taxon>
        <taxon>Diversisporales</taxon>
        <taxon>Gigasporaceae</taxon>
        <taxon>Gigaspora</taxon>
    </lineage>
</organism>
<dbReference type="SMART" id="SM00674">
    <property type="entry name" value="CENPB"/>
    <property type="match status" value="1"/>
</dbReference>
<evidence type="ECO:0000259" key="2">
    <source>
        <dbReference type="PROSITE" id="PS51253"/>
    </source>
</evidence>
<proteinExistence type="predicted"/>
<dbReference type="InterPro" id="IPR006600">
    <property type="entry name" value="HTH_CenpB_DNA-bd_dom"/>
</dbReference>
<dbReference type="InterPro" id="IPR050863">
    <property type="entry name" value="CenT-Element_Derived"/>
</dbReference>
<evidence type="ECO:0000313" key="4">
    <source>
        <dbReference type="Proteomes" id="UP000789901"/>
    </source>
</evidence>
<sequence length="179" mass="21306">MSSKKSKETKTTLTNEQRKAIIKHKEKNPQISQINLVDWVKQTMDFKVHQSTISRLIKNKDEIEENLSTKRQKTVQYPALENILYKWILQYQERIILSNKIIVEKAKTFARLLDIPKGDFKFSSGWLQKFKKRHRLKKITKHGEDAFVDEEAVEIAIPQLRELLKEYDLKDIYNMDETE</sequence>
<dbReference type="Pfam" id="PF18107">
    <property type="entry name" value="HTH_ABP1_N"/>
    <property type="match status" value="1"/>
</dbReference>
<dbReference type="Pfam" id="PF03221">
    <property type="entry name" value="HTH_Tnp_Tc5"/>
    <property type="match status" value="1"/>
</dbReference>
<dbReference type="InterPro" id="IPR041188">
    <property type="entry name" value="HTH_ABP1_N"/>
</dbReference>
<name>A0ABN7V082_GIGMA</name>
<feature type="non-terminal residue" evidence="3">
    <location>
        <position position="179"/>
    </location>
</feature>
<dbReference type="PROSITE" id="PS51253">
    <property type="entry name" value="HTH_CENPB"/>
    <property type="match status" value="1"/>
</dbReference>
<dbReference type="EMBL" id="CAJVQB010007838">
    <property type="protein sequence ID" value="CAG8709973.1"/>
    <property type="molecule type" value="Genomic_DNA"/>
</dbReference>